<evidence type="ECO:0000313" key="2">
    <source>
        <dbReference type="EMBL" id="SVC42164.1"/>
    </source>
</evidence>
<dbReference type="InterPro" id="IPR034593">
    <property type="entry name" value="DgoD-like"/>
</dbReference>
<dbReference type="InterPro" id="IPR018110">
    <property type="entry name" value="Mandel_Rmase/mucon_lact_enz_CS"/>
</dbReference>
<dbReference type="InterPro" id="IPR013341">
    <property type="entry name" value="Mandelate_racemase_N_dom"/>
</dbReference>
<dbReference type="PROSITE" id="PS00908">
    <property type="entry name" value="MR_MLE_1"/>
    <property type="match status" value="1"/>
</dbReference>
<dbReference type="SFLD" id="SFLDS00001">
    <property type="entry name" value="Enolase"/>
    <property type="match status" value="1"/>
</dbReference>
<feature type="non-terminal residue" evidence="2">
    <location>
        <position position="297"/>
    </location>
</feature>
<dbReference type="Pfam" id="PF02746">
    <property type="entry name" value="MR_MLE_N"/>
    <property type="match status" value="1"/>
</dbReference>
<dbReference type="InterPro" id="IPR029065">
    <property type="entry name" value="Enolase_C-like"/>
</dbReference>
<accession>A0A382LZK1</accession>
<dbReference type="SMART" id="SM00922">
    <property type="entry name" value="MR_MLE"/>
    <property type="match status" value="1"/>
</dbReference>
<protein>
    <recommendedName>
        <fullName evidence="1">Mandelate racemase/muconate lactonizing enzyme C-terminal domain-containing protein</fullName>
    </recommendedName>
</protein>
<gene>
    <name evidence="2" type="ORF">METZ01_LOCUS295018</name>
</gene>
<proteinExistence type="predicted"/>
<dbReference type="SUPFAM" id="SSF54826">
    <property type="entry name" value="Enolase N-terminal domain-like"/>
    <property type="match status" value="1"/>
</dbReference>
<evidence type="ECO:0000259" key="1">
    <source>
        <dbReference type="SMART" id="SM00922"/>
    </source>
</evidence>
<name>A0A382LZK1_9ZZZZ</name>
<dbReference type="GO" id="GO:0009063">
    <property type="term" value="P:amino acid catabolic process"/>
    <property type="evidence" value="ECO:0007669"/>
    <property type="project" value="InterPro"/>
</dbReference>
<dbReference type="InterPro" id="IPR029017">
    <property type="entry name" value="Enolase-like_N"/>
</dbReference>
<dbReference type="PANTHER" id="PTHR48080">
    <property type="entry name" value="D-GALACTONATE DEHYDRATASE-RELATED"/>
    <property type="match status" value="1"/>
</dbReference>
<dbReference type="CDD" id="cd03316">
    <property type="entry name" value="MR_like"/>
    <property type="match status" value="1"/>
</dbReference>
<sequence>MKVTAVTTSILAIPQKELYYYSQGVGRGVNSVLVRIETDEGITGIGEGCGDRSAEAIAAIIDEMARALIGESPFELERFLHRVYRVGKWDDMRRFANQALAGLEMALWDIMGQANNLPVHQLLGGKFHDSSSCFAFLQGNTPAKLAADATLWKERGFEVFYVKVGLGRERDLACVAAVRDAIGDGPKLRVDANQAWSVGEAFIMLQALAPFDIDFAEQPVHWTDLEGMARLRQSVPMPIAIDQGCFTDYEAQRAIKEQAADVITVGPHEAGGLSALKKVSTVAAAGGLSICRHGVTG</sequence>
<dbReference type="SUPFAM" id="SSF51604">
    <property type="entry name" value="Enolase C-terminal domain-like"/>
    <property type="match status" value="1"/>
</dbReference>
<dbReference type="SFLD" id="SFLDG00180">
    <property type="entry name" value="muconate_cycloisomerase"/>
    <property type="match status" value="1"/>
</dbReference>
<reference evidence="2" key="1">
    <citation type="submission" date="2018-05" db="EMBL/GenBank/DDBJ databases">
        <authorList>
            <person name="Lanie J.A."/>
            <person name="Ng W.-L."/>
            <person name="Kazmierczak K.M."/>
            <person name="Andrzejewski T.M."/>
            <person name="Davidsen T.M."/>
            <person name="Wayne K.J."/>
            <person name="Tettelin H."/>
            <person name="Glass J.I."/>
            <person name="Rusch D."/>
            <person name="Podicherti R."/>
            <person name="Tsui H.-C.T."/>
            <person name="Winkler M.E."/>
        </authorList>
    </citation>
    <scope>NUCLEOTIDE SEQUENCE</scope>
</reference>
<dbReference type="EMBL" id="UINC01090325">
    <property type="protein sequence ID" value="SVC42164.1"/>
    <property type="molecule type" value="Genomic_DNA"/>
</dbReference>
<dbReference type="InterPro" id="IPR036849">
    <property type="entry name" value="Enolase-like_C_sf"/>
</dbReference>
<dbReference type="Gene3D" id="3.20.20.120">
    <property type="entry name" value="Enolase-like C-terminal domain"/>
    <property type="match status" value="1"/>
</dbReference>
<dbReference type="Gene3D" id="3.30.390.10">
    <property type="entry name" value="Enolase-like, N-terminal domain"/>
    <property type="match status" value="1"/>
</dbReference>
<feature type="domain" description="Mandelate racemase/muconate lactonizing enzyme C-terminal" evidence="1">
    <location>
        <begin position="142"/>
        <end position="238"/>
    </location>
</feature>
<dbReference type="InterPro" id="IPR013342">
    <property type="entry name" value="Mandelate_racemase_C"/>
</dbReference>
<dbReference type="Pfam" id="PF13378">
    <property type="entry name" value="MR_MLE_C"/>
    <property type="match status" value="1"/>
</dbReference>
<dbReference type="AlphaFoldDB" id="A0A382LZK1"/>
<organism evidence="2">
    <name type="scientific">marine metagenome</name>
    <dbReference type="NCBI Taxonomy" id="408172"/>
    <lineage>
        <taxon>unclassified sequences</taxon>
        <taxon>metagenomes</taxon>
        <taxon>ecological metagenomes</taxon>
    </lineage>
</organism>